<proteinExistence type="predicted"/>
<gene>
    <name evidence="2" type="ORF">SOCEGT47_018000</name>
</gene>
<dbReference type="Proteomes" id="UP000295781">
    <property type="component" value="Chromosome"/>
</dbReference>
<dbReference type="AlphaFoldDB" id="A0A4P2PX03"/>
<evidence type="ECO:0000256" key="1">
    <source>
        <dbReference type="SAM" id="MobiDB-lite"/>
    </source>
</evidence>
<dbReference type="RefSeq" id="WP_129346658.1">
    <property type="nucleotide sequence ID" value="NZ_CP012670.1"/>
</dbReference>
<protein>
    <submittedName>
        <fullName evidence="2">Uncharacterized protein</fullName>
    </submittedName>
</protein>
<dbReference type="OrthoDB" id="5518707at2"/>
<feature type="compositionally biased region" description="Low complexity" evidence="1">
    <location>
        <begin position="119"/>
        <end position="138"/>
    </location>
</feature>
<name>A0A4P2PX03_SORCE</name>
<evidence type="ECO:0000313" key="3">
    <source>
        <dbReference type="Proteomes" id="UP000295781"/>
    </source>
</evidence>
<dbReference type="EMBL" id="CP012670">
    <property type="protein sequence ID" value="AUX21319.1"/>
    <property type="molecule type" value="Genomic_DNA"/>
</dbReference>
<feature type="region of interest" description="Disordered" evidence="1">
    <location>
        <begin position="119"/>
        <end position="152"/>
    </location>
</feature>
<organism evidence="2 3">
    <name type="scientific">Sorangium cellulosum</name>
    <name type="common">Polyangium cellulosum</name>
    <dbReference type="NCBI Taxonomy" id="56"/>
    <lineage>
        <taxon>Bacteria</taxon>
        <taxon>Pseudomonadati</taxon>
        <taxon>Myxococcota</taxon>
        <taxon>Polyangia</taxon>
        <taxon>Polyangiales</taxon>
        <taxon>Polyangiaceae</taxon>
        <taxon>Sorangium</taxon>
    </lineage>
</organism>
<reference evidence="2 3" key="1">
    <citation type="submission" date="2015-09" db="EMBL/GenBank/DDBJ databases">
        <title>Sorangium comparison.</title>
        <authorList>
            <person name="Zaburannyi N."/>
            <person name="Bunk B."/>
            <person name="Overmann J."/>
            <person name="Mueller R."/>
        </authorList>
    </citation>
    <scope>NUCLEOTIDE SEQUENCE [LARGE SCALE GENOMIC DNA]</scope>
    <source>
        <strain evidence="2 3">So ceGT47</strain>
    </source>
</reference>
<evidence type="ECO:0000313" key="2">
    <source>
        <dbReference type="EMBL" id="AUX21319.1"/>
    </source>
</evidence>
<accession>A0A4P2PX03</accession>
<sequence length="162" mass="17407">MTDIIAQDEPREIERLVDRCWFLLRSGRSRIGAGGTQVVRDGELVIVSVDAAALGWPEGTLLFRFRSETAPCVACVDRAVALARPRTDGMLTTSDVREMLRFAVARCAVARIDVTHETAQAPRPAGAGPGSAADQAAPGDRRTTKDAGGGARRHDAELWLVL</sequence>